<dbReference type="GO" id="GO:0000160">
    <property type="term" value="P:phosphorelay signal transduction system"/>
    <property type="evidence" value="ECO:0007669"/>
    <property type="project" value="UniProtKB-KW"/>
</dbReference>
<keyword evidence="4" id="KW-0805">Transcription regulation</keyword>
<name>A1B9Y4_PARDP</name>
<organism evidence="8 9">
    <name type="scientific">Paracoccus denitrificans (strain Pd 1222)</name>
    <dbReference type="NCBI Taxonomy" id="318586"/>
    <lineage>
        <taxon>Bacteria</taxon>
        <taxon>Pseudomonadati</taxon>
        <taxon>Pseudomonadota</taxon>
        <taxon>Alphaproteobacteria</taxon>
        <taxon>Rhodobacterales</taxon>
        <taxon>Paracoccaceae</taxon>
        <taxon>Paracoccus</taxon>
    </lineage>
</organism>
<dbReference type="PROSITE" id="PS50045">
    <property type="entry name" value="SIGMA54_INTERACT_4"/>
    <property type="match status" value="1"/>
</dbReference>
<dbReference type="GO" id="GO:0005524">
    <property type="term" value="F:ATP binding"/>
    <property type="evidence" value="ECO:0007669"/>
    <property type="project" value="UniProtKB-KW"/>
</dbReference>
<feature type="domain" description="Sigma-54 factor interaction" evidence="7">
    <location>
        <begin position="319"/>
        <end position="526"/>
    </location>
</feature>
<evidence type="ECO:0000256" key="2">
    <source>
        <dbReference type="ARBA" id="ARBA00022840"/>
    </source>
</evidence>
<evidence type="ECO:0000313" key="8">
    <source>
        <dbReference type="EMBL" id="ABL72328.1"/>
    </source>
</evidence>
<evidence type="ECO:0000256" key="3">
    <source>
        <dbReference type="ARBA" id="ARBA00023012"/>
    </source>
</evidence>
<dbReference type="EnsemblBacteria" id="ABL72328">
    <property type="protein sequence ID" value="ABL72328"/>
    <property type="gene ID" value="Pden_4264"/>
</dbReference>
<dbReference type="PRINTS" id="PR01590">
    <property type="entry name" value="HTHFIS"/>
</dbReference>
<dbReference type="InterPro" id="IPR027417">
    <property type="entry name" value="P-loop_NTPase"/>
</dbReference>
<dbReference type="Proteomes" id="UP000000361">
    <property type="component" value="Chromosome 2"/>
</dbReference>
<dbReference type="Pfam" id="PF25601">
    <property type="entry name" value="AAA_lid_14"/>
    <property type="match status" value="1"/>
</dbReference>
<protein>
    <submittedName>
        <fullName evidence="8">GAF modulated sigma54 specific transcriptional regulator, Fis family</fullName>
    </submittedName>
</protein>
<dbReference type="SUPFAM" id="SSF52540">
    <property type="entry name" value="P-loop containing nucleoside triphosphate hydrolases"/>
    <property type="match status" value="1"/>
</dbReference>
<dbReference type="InterPro" id="IPR009057">
    <property type="entry name" value="Homeodomain-like_sf"/>
</dbReference>
<dbReference type="SMART" id="SM00382">
    <property type="entry name" value="AAA"/>
    <property type="match status" value="1"/>
</dbReference>
<keyword evidence="9" id="KW-1185">Reference proteome</keyword>
<dbReference type="InterPro" id="IPR003018">
    <property type="entry name" value="GAF"/>
</dbReference>
<evidence type="ECO:0000259" key="7">
    <source>
        <dbReference type="PROSITE" id="PS50045"/>
    </source>
</evidence>
<dbReference type="PANTHER" id="PTHR32071">
    <property type="entry name" value="TRANSCRIPTIONAL REGULATORY PROTEIN"/>
    <property type="match status" value="1"/>
</dbReference>
<gene>
    <name evidence="8" type="ordered locus">Pden_4264</name>
</gene>
<dbReference type="Gene3D" id="1.10.10.60">
    <property type="entry name" value="Homeodomain-like"/>
    <property type="match status" value="1"/>
</dbReference>
<dbReference type="InterPro" id="IPR025944">
    <property type="entry name" value="Sigma_54_int_dom_CS"/>
</dbReference>
<dbReference type="Gene3D" id="3.40.50.300">
    <property type="entry name" value="P-loop containing nucleotide triphosphate hydrolases"/>
    <property type="match status" value="1"/>
</dbReference>
<evidence type="ECO:0000256" key="6">
    <source>
        <dbReference type="ARBA" id="ARBA00023163"/>
    </source>
</evidence>
<dbReference type="GO" id="GO:0006355">
    <property type="term" value="P:regulation of DNA-templated transcription"/>
    <property type="evidence" value="ECO:0007669"/>
    <property type="project" value="InterPro"/>
</dbReference>
<keyword evidence="2" id="KW-0067">ATP-binding</keyword>
<dbReference type="Pfam" id="PF02954">
    <property type="entry name" value="HTH_8"/>
    <property type="match status" value="1"/>
</dbReference>
<dbReference type="STRING" id="318586.Pden_4264"/>
<dbReference type="Pfam" id="PF01590">
    <property type="entry name" value="GAF"/>
    <property type="match status" value="1"/>
</dbReference>
<evidence type="ECO:0000256" key="1">
    <source>
        <dbReference type="ARBA" id="ARBA00022741"/>
    </source>
</evidence>
<dbReference type="KEGG" id="pde:Pden_4264"/>
<dbReference type="Gene3D" id="3.30.450.40">
    <property type="match status" value="1"/>
</dbReference>
<dbReference type="eggNOG" id="COG3284">
    <property type="taxonomic scope" value="Bacteria"/>
</dbReference>
<dbReference type="AlphaFoldDB" id="A1B9Y4"/>
<dbReference type="SUPFAM" id="SSF46689">
    <property type="entry name" value="Homeodomain-like"/>
    <property type="match status" value="1"/>
</dbReference>
<dbReference type="Pfam" id="PF14532">
    <property type="entry name" value="Sigma54_activ_2"/>
    <property type="match status" value="1"/>
</dbReference>
<sequence>MMAESIQKEDWERFRALGSVPPSVREVVLRSWVRSKEGARLHALRQAPSLGQDELNNLRSRNTRLREAAKLAVRRTGYMLDDAGAMLLLCDQKGVVLEAAGDARVLSRGAENHLQPGGRWDEAAIGTNAIGTALHLGKPVSITGVEHFCEAIHHWSCAAAPIHDPVTGKMLGVVDISAPAQERMRRGAALSVSLALQIEEALRALELQEREALIGHLLSSGMGAGRGGDMAVFDRYGRQVWASGASERLSTKLGPATAGLAEAPAFEGDPHLLAERFSAALPEAGVDLILSRGEALGLVVSFPIRRRGERKDRIDLPAIAGIGSMMAPICDEAAKLVESGVPLVIKGQAGSGKETLARALHEAGPQARMPLELVDCSLLEPAMLRGAPGGEWLARLSDGGGTLILDEPVETPLPVQVALAQSLAQLQRAAPVQVISLSSVPLSERLAAERLRADLHFRLSGAVLRLPSLAERRADLPDLVRHFSETCSDRRKGVVRFTPAAMLRLQAYDWPGNLRELRNLVEALSATSFSRLVDAADLPPAIARGRRPGREETLRDRERVEILDAVAACGGNMTETARRLGISRSTLYLKLEQYGVPRARKH</sequence>
<dbReference type="InterPro" id="IPR029016">
    <property type="entry name" value="GAF-like_dom_sf"/>
</dbReference>
<reference evidence="9" key="1">
    <citation type="submission" date="2006-12" db="EMBL/GenBank/DDBJ databases">
        <title>Complete sequence of chromosome 2 of Paracoccus denitrificans PD1222.</title>
        <authorList>
            <person name="Copeland A."/>
            <person name="Lucas S."/>
            <person name="Lapidus A."/>
            <person name="Barry K."/>
            <person name="Detter J.C."/>
            <person name="Glavina del Rio T."/>
            <person name="Hammon N."/>
            <person name="Israni S."/>
            <person name="Dalin E."/>
            <person name="Tice H."/>
            <person name="Pitluck S."/>
            <person name="Munk A.C."/>
            <person name="Brettin T."/>
            <person name="Bruce D."/>
            <person name="Han C."/>
            <person name="Tapia R."/>
            <person name="Gilna P."/>
            <person name="Schmutz J."/>
            <person name="Larimer F."/>
            <person name="Land M."/>
            <person name="Hauser L."/>
            <person name="Kyrpides N."/>
            <person name="Lykidis A."/>
            <person name="Spiro S."/>
            <person name="Richardson D.J."/>
            <person name="Moir J.W.B."/>
            <person name="Ferguson S.J."/>
            <person name="van Spanning R.J.M."/>
            <person name="Richardson P."/>
        </authorList>
    </citation>
    <scope>NUCLEOTIDE SEQUENCE [LARGE SCALE GENOMIC DNA]</scope>
    <source>
        <strain evidence="9">Pd 1222</strain>
    </source>
</reference>
<dbReference type="Gene3D" id="1.10.8.60">
    <property type="match status" value="1"/>
</dbReference>
<keyword evidence="5" id="KW-0238">DNA-binding</keyword>
<dbReference type="InterPro" id="IPR002197">
    <property type="entry name" value="HTH_Fis"/>
</dbReference>
<keyword evidence="3" id="KW-0902">Two-component regulatory system</keyword>
<dbReference type="InterPro" id="IPR002078">
    <property type="entry name" value="Sigma_54_int"/>
</dbReference>
<dbReference type="InterPro" id="IPR003593">
    <property type="entry name" value="AAA+_ATPase"/>
</dbReference>
<dbReference type="PROSITE" id="PS00688">
    <property type="entry name" value="SIGMA54_INTERACT_3"/>
    <property type="match status" value="1"/>
</dbReference>
<keyword evidence="1" id="KW-0547">Nucleotide-binding</keyword>
<evidence type="ECO:0000256" key="5">
    <source>
        <dbReference type="ARBA" id="ARBA00023125"/>
    </source>
</evidence>
<evidence type="ECO:0000313" key="9">
    <source>
        <dbReference type="Proteomes" id="UP000000361"/>
    </source>
</evidence>
<dbReference type="EMBL" id="CP000490">
    <property type="protein sequence ID" value="ABL72328.1"/>
    <property type="molecule type" value="Genomic_DNA"/>
</dbReference>
<keyword evidence="6" id="KW-0804">Transcription</keyword>
<dbReference type="GO" id="GO:0043565">
    <property type="term" value="F:sequence-specific DNA binding"/>
    <property type="evidence" value="ECO:0007669"/>
    <property type="project" value="InterPro"/>
</dbReference>
<dbReference type="HOGENOM" id="CLU_000445_8_12_5"/>
<proteinExistence type="predicted"/>
<dbReference type="InterPro" id="IPR058031">
    <property type="entry name" value="AAA_lid_NorR"/>
</dbReference>
<evidence type="ECO:0000256" key="4">
    <source>
        <dbReference type="ARBA" id="ARBA00023015"/>
    </source>
</evidence>
<dbReference type="PANTHER" id="PTHR32071:SF57">
    <property type="entry name" value="C4-DICARBOXYLATE TRANSPORT TRANSCRIPTIONAL REGULATORY PROTEIN DCTD"/>
    <property type="match status" value="1"/>
</dbReference>
<accession>A1B9Y4</accession>